<sequence length="219" mass="24293">MTSTETAPKTNSERRLGKLGYALDKRFSRLQQEYLRDEPAAKADLARLRRGLGKPAGSVPEIWELTIGSVPEALSWDRDEPSRAEQASHAAFTLFALHQQSLTVAVHEPGTSFGRAVGKLRSKNTRSQEAVTNRFMAVSTAESVDEVLVHIRGLITQLRSEREGFDYARLADDLTGLLTPGRAKRVRLAWGRDFYRTSAESATGGDNEENDSTDENTEE</sequence>
<reference evidence="2 3" key="1">
    <citation type="submission" date="2018-03" db="EMBL/GenBank/DDBJ databases">
        <title>Actinopolyspora mortivallis from Sahara, screening for active biomolecules.</title>
        <authorList>
            <person name="Selama O."/>
            <person name="Wellington E.M.H."/>
            <person name="Hacene H."/>
        </authorList>
    </citation>
    <scope>NUCLEOTIDE SEQUENCE [LARGE SCALE GENOMIC DNA]</scope>
    <source>
        <strain evidence="2 3">M5A</strain>
    </source>
</reference>
<dbReference type="InParanoid" id="A0A2T0GSH0"/>
<organism evidence="2 3">
    <name type="scientific">Actinopolyspora mortivallis</name>
    <dbReference type="NCBI Taxonomy" id="33906"/>
    <lineage>
        <taxon>Bacteria</taxon>
        <taxon>Bacillati</taxon>
        <taxon>Actinomycetota</taxon>
        <taxon>Actinomycetes</taxon>
        <taxon>Actinopolysporales</taxon>
        <taxon>Actinopolysporaceae</taxon>
        <taxon>Actinopolyspora</taxon>
    </lineage>
</organism>
<evidence type="ECO:0000256" key="1">
    <source>
        <dbReference type="SAM" id="MobiDB-lite"/>
    </source>
</evidence>
<feature type="compositionally biased region" description="Acidic residues" evidence="1">
    <location>
        <begin position="206"/>
        <end position="219"/>
    </location>
</feature>
<dbReference type="Gene3D" id="1.10.520.40">
    <property type="entry name" value="CRISPR-associated protein Cse2"/>
    <property type="match status" value="1"/>
</dbReference>
<evidence type="ECO:0000313" key="3">
    <source>
        <dbReference type="Proteomes" id="UP000239352"/>
    </source>
</evidence>
<dbReference type="AlphaFoldDB" id="A0A2T0GSH0"/>
<gene>
    <name evidence="2" type="primary">casB</name>
    <name evidence="2" type="ORF">CEP50_17410</name>
</gene>
<dbReference type="RefSeq" id="WP_106115004.1">
    <property type="nucleotide sequence ID" value="NZ_PVSR01000043.1"/>
</dbReference>
<feature type="region of interest" description="Disordered" evidence="1">
    <location>
        <begin position="199"/>
        <end position="219"/>
    </location>
</feature>
<evidence type="ECO:0000313" key="2">
    <source>
        <dbReference type="EMBL" id="PRW62068.1"/>
    </source>
</evidence>
<keyword evidence="3" id="KW-1185">Reference proteome</keyword>
<dbReference type="InterPro" id="IPR038287">
    <property type="entry name" value="Cse2_sf"/>
</dbReference>
<dbReference type="Pfam" id="PF09485">
    <property type="entry name" value="CRISPR_Cse2"/>
    <property type="match status" value="1"/>
</dbReference>
<name>A0A2T0GSH0_ACTMO</name>
<dbReference type="NCBIfam" id="TIGR02548">
    <property type="entry name" value="casB_cse2"/>
    <property type="match status" value="1"/>
</dbReference>
<dbReference type="Proteomes" id="UP000239352">
    <property type="component" value="Unassembled WGS sequence"/>
</dbReference>
<proteinExistence type="predicted"/>
<protein>
    <submittedName>
        <fullName evidence="2">Type I-E CRISPR-associated protein Cse2/CasB</fullName>
    </submittedName>
</protein>
<dbReference type="InterPro" id="IPR013382">
    <property type="entry name" value="CRISPR-assoc_prot_Cse2"/>
</dbReference>
<dbReference type="CDD" id="cd09731">
    <property type="entry name" value="Cse2_I-E"/>
    <property type="match status" value="1"/>
</dbReference>
<comment type="caution">
    <text evidence="2">The sequence shown here is derived from an EMBL/GenBank/DDBJ whole genome shotgun (WGS) entry which is preliminary data.</text>
</comment>
<dbReference type="EMBL" id="PVSR01000043">
    <property type="protein sequence ID" value="PRW62068.1"/>
    <property type="molecule type" value="Genomic_DNA"/>
</dbReference>
<accession>A0A2T0GSH0</accession>